<keyword evidence="2" id="KW-1133">Transmembrane helix</keyword>
<evidence type="ECO:0000256" key="2">
    <source>
        <dbReference type="SAM" id="Phobius"/>
    </source>
</evidence>
<dbReference type="Proteomes" id="UP000593568">
    <property type="component" value="Unassembled WGS sequence"/>
</dbReference>
<keyword evidence="2" id="KW-0472">Membrane</keyword>
<keyword evidence="4" id="KW-1185">Reference proteome</keyword>
<feature type="compositionally biased region" description="Basic and acidic residues" evidence="1">
    <location>
        <begin position="270"/>
        <end position="283"/>
    </location>
</feature>
<evidence type="ECO:0000256" key="1">
    <source>
        <dbReference type="SAM" id="MobiDB-lite"/>
    </source>
</evidence>
<feature type="region of interest" description="Disordered" evidence="1">
    <location>
        <begin position="243"/>
        <end position="341"/>
    </location>
</feature>
<evidence type="ECO:0000313" key="4">
    <source>
        <dbReference type="Proteomes" id="UP000593568"/>
    </source>
</evidence>
<proteinExistence type="predicted"/>
<reference evidence="3 4" key="1">
    <citation type="journal article" date="2019" name="Genome Biol. Evol.">
        <title>Insights into the evolution of the New World diploid cottons (Gossypium, subgenus Houzingenia) based on genome sequencing.</title>
        <authorList>
            <person name="Grover C.E."/>
            <person name="Arick M.A. 2nd"/>
            <person name="Thrash A."/>
            <person name="Conover J.L."/>
            <person name="Sanders W.S."/>
            <person name="Peterson D.G."/>
            <person name="Frelichowski J.E."/>
            <person name="Scheffler J.A."/>
            <person name="Scheffler B.E."/>
            <person name="Wendel J.F."/>
        </authorList>
    </citation>
    <scope>NUCLEOTIDE SEQUENCE [LARGE SCALE GENOMIC DNA]</scope>
    <source>
        <strain evidence="3">8</strain>
        <tissue evidence="3">Leaf</tissue>
    </source>
</reference>
<keyword evidence="2" id="KW-0812">Transmembrane</keyword>
<organism evidence="3 4">
    <name type="scientific">Gossypium trilobum</name>
    <dbReference type="NCBI Taxonomy" id="34281"/>
    <lineage>
        <taxon>Eukaryota</taxon>
        <taxon>Viridiplantae</taxon>
        <taxon>Streptophyta</taxon>
        <taxon>Embryophyta</taxon>
        <taxon>Tracheophyta</taxon>
        <taxon>Spermatophyta</taxon>
        <taxon>Magnoliopsida</taxon>
        <taxon>eudicotyledons</taxon>
        <taxon>Gunneridae</taxon>
        <taxon>Pentapetalae</taxon>
        <taxon>rosids</taxon>
        <taxon>malvids</taxon>
        <taxon>Malvales</taxon>
        <taxon>Malvaceae</taxon>
        <taxon>Malvoideae</taxon>
        <taxon>Gossypium</taxon>
    </lineage>
</organism>
<feature type="transmembrane region" description="Helical" evidence="2">
    <location>
        <begin position="186"/>
        <end position="209"/>
    </location>
</feature>
<dbReference type="AlphaFoldDB" id="A0A7J9ECE6"/>
<feature type="transmembrane region" description="Helical" evidence="2">
    <location>
        <begin position="141"/>
        <end position="165"/>
    </location>
</feature>
<feature type="transmembrane region" description="Helical" evidence="2">
    <location>
        <begin position="102"/>
        <end position="121"/>
    </location>
</feature>
<feature type="compositionally biased region" description="Basic residues" evidence="1">
    <location>
        <begin position="247"/>
        <end position="257"/>
    </location>
</feature>
<accession>A0A7J9ECE6</accession>
<dbReference type="EMBL" id="JABEZW010000007">
    <property type="protein sequence ID" value="MBA0770696.1"/>
    <property type="molecule type" value="Genomic_DNA"/>
</dbReference>
<feature type="transmembrane region" description="Helical" evidence="2">
    <location>
        <begin position="351"/>
        <end position="369"/>
    </location>
</feature>
<gene>
    <name evidence="3" type="ORF">Gotri_019298</name>
</gene>
<dbReference type="PANTHER" id="PTHR35719">
    <property type="entry name" value="OS01G0680600 PROTEIN"/>
    <property type="match status" value="1"/>
</dbReference>
<evidence type="ECO:0000313" key="3">
    <source>
        <dbReference type="EMBL" id="MBA0770696.1"/>
    </source>
</evidence>
<protein>
    <submittedName>
        <fullName evidence="3">Uncharacterized protein</fullName>
    </submittedName>
</protein>
<feature type="compositionally biased region" description="Basic and acidic residues" evidence="1">
    <location>
        <begin position="332"/>
        <end position="341"/>
    </location>
</feature>
<sequence>MGTQLRLFLELPTPPLTSSPPLRLNKSLVITNNILRCNSTGFHRRNGRFRLDPPNPDDDDDEFEFTSAAKQRNWWSDYDDYDDVWEFHEDNEFWVFKVIKRYLFFLIKLFWVAYKILSYNGAARIGFFSVAKDFSFEDMRIFLHCVSVFIYVAYGKSIMVVRLSLELEDNALRAARFSDRIHAMDVDCYLQIFRAFGWMLPAIAISLLLGTGPNAFIMALAVPLGESALSLVFDKVSGRTSESWKSAPRRKTKKKQFTRAAANNTRTNKGKQEPNKTGGEKESYSSWLNTDGGLQGKGGQRVPKYGGWDQLDDQVETQKRATSRKGNGAPKQRKEDKFSRVGRDRVRDTPLLLRLLIAVFPFLGSWTRFLF</sequence>
<dbReference type="PANTHER" id="PTHR35719:SF5">
    <property type="entry name" value="T6K12.7 PROTEIN"/>
    <property type="match status" value="1"/>
</dbReference>
<comment type="caution">
    <text evidence="3">The sequence shown here is derived from an EMBL/GenBank/DDBJ whole genome shotgun (WGS) entry which is preliminary data.</text>
</comment>
<name>A0A7J9ECE6_9ROSI</name>